<accession>A0ABT4I6U1</accession>
<dbReference type="PROSITE" id="PS00167">
    <property type="entry name" value="TRP_SYNTHASE_ALPHA"/>
    <property type="match status" value="1"/>
</dbReference>
<keyword evidence="5 8" id="KW-0057">Aromatic amino acid biosynthesis</keyword>
<dbReference type="NCBIfam" id="TIGR00262">
    <property type="entry name" value="trpA"/>
    <property type="match status" value="1"/>
</dbReference>
<dbReference type="InterPro" id="IPR011060">
    <property type="entry name" value="RibuloseP-bd_barrel"/>
</dbReference>
<feature type="active site" description="Proton acceptor" evidence="8">
    <location>
        <position position="60"/>
    </location>
</feature>
<gene>
    <name evidence="8 11" type="primary">trpA</name>
    <name evidence="11" type="ORF">OHJ16_05200</name>
</gene>
<sequence>MSRYPAMFERLAAAGRGAFVPFVMVGDPTPALSEAVVEALVDGGADALELGIPFSDPVADGPTIQRAHIRALAAGAGFAACLDVVSRIRGRHPDLPIGMLIYGNVPFSVGLEEFYTRCAGAGIDSVLLPDVPVRESPAFSAAAEAAGIDAVYIAPPSASARTLDAVAASSRGYVYAVSRVGVTGTEQVSSTVGLAESVARLRADAAAPVMLGFGISRPDQVAEAIAAGADGAISGSATVKIVEAHAPALLAAPPGSPVRDAELEAMTAGLREFVAAMRAAALRPADRYDPASHPNRSRRGTGPIPTRK</sequence>
<comment type="similarity">
    <text evidence="8 9">Belongs to the TrpA family.</text>
</comment>
<dbReference type="HAMAP" id="MF_00131">
    <property type="entry name" value="Trp_synth_alpha"/>
    <property type="match status" value="1"/>
</dbReference>
<dbReference type="EMBL" id="JAPTMY010000008">
    <property type="protein sequence ID" value="MCZ0857438.1"/>
    <property type="molecule type" value="Genomic_DNA"/>
</dbReference>
<comment type="function">
    <text evidence="8">The alpha subunit is responsible for the aldol cleavage of indoleglycerol phosphate to indole and glyceraldehyde 3-phosphate.</text>
</comment>
<evidence type="ECO:0000313" key="11">
    <source>
        <dbReference type="EMBL" id="MCZ0857438.1"/>
    </source>
</evidence>
<evidence type="ECO:0000256" key="3">
    <source>
        <dbReference type="ARBA" id="ARBA00022605"/>
    </source>
</evidence>
<feature type="active site" description="Proton acceptor" evidence="8">
    <location>
        <position position="49"/>
    </location>
</feature>
<evidence type="ECO:0000256" key="9">
    <source>
        <dbReference type="RuleBase" id="RU003662"/>
    </source>
</evidence>
<dbReference type="GO" id="GO:0004834">
    <property type="term" value="F:tryptophan synthase activity"/>
    <property type="evidence" value="ECO:0007669"/>
    <property type="project" value="UniProtKB-EC"/>
</dbReference>
<keyword evidence="4 8" id="KW-0822">Tryptophan biosynthesis</keyword>
<comment type="pathway">
    <text evidence="1 8">Amino-acid biosynthesis; L-tryptophan biosynthesis; L-tryptophan from chorismate: step 5/5.</text>
</comment>
<keyword evidence="6 8" id="KW-0456">Lyase</keyword>
<comment type="caution">
    <text evidence="11">The sequence shown here is derived from an EMBL/GenBank/DDBJ whole genome shotgun (WGS) entry which is preliminary data.</text>
</comment>
<evidence type="ECO:0000256" key="2">
    <source>
        <dbReference type="ARBA" id="ARBA00011270"/>
    </source>
</evidence>
<dbReference type="PANTHER" id="PTHR43406:SF1">
    <property type="entry name" value="TRYPTOPHAN SYNTHASE ALPHA CHAIN, CHLOROPLASTIC"/>
    <property type="match status" value="1"/>
</dbReference>
<dbReference type="EC" id="4.2.1.20" evidence="8"/>
<protein>
    <recommendedName>
        <fullName evidence="8">Tryptophan synthase alpha chain</fullName>
        <ecNumber evidence="8">4.2.1.20</ecNumber>
    </recommendedName>
</protein>
<evidence type="ECO:0000256" key="4">
    <source>
        <dbReference type="ARBA" id="ARBA00022822"/>
    </source>
</evidence>
<evidence type="ECO:0000256" key="7">
    <source>
        <dbReference type="ARBA" id="ARBA00049047"/>
    </source>
</evidence>
<dbReference type="InterPro" id="IPR002028">
    <property type="entry name" value="Trp_synthase_suA"/>
</dbReference>
<evidence type="ECO:0000256" key="10">
    <source>
        <dbReference type="SAM" id="MobiDB-lite"/>
    </source>
</evidence>
<evidence type="ECO:0000313" key="12">
    <source>
        <dbReference type="Proteomes" id="UP001072034"/>
    </source>
</evidence>
<dbReference type="Gene3D" id="3.20.20.70">
    <property type="entry name" value="Aldolase class I"/>
    <property type="match status" value="1"/>
</dbReference>
<evidence type="ECO:0000256" key="8">
    <source>
        <dbReference type="HAMAP-Rule" id="MF_00131"/>
    </source>
</evidence>
<dbReference type="SUPFAM" id="SSF51366">
    <property type="entry name" value="Ribulose-phoshate binding barrel"/>
    <property type="match status" value="1"/>
</dbReference>
<evidence type="ECO:0000256" key="6">
    <source>
        <dbReference type="ARBA" id="ARBA00023239"/>
    </source>
</evidence>
<dbReference type="Pfam" id="PF00290">
    <property type="entry name" value="Trp_syntA"/>
    <property type="match status" value="1"/>
</dbReference>
<organism evidence="11 12">
    <name type="scientific">Actinomyces israelii</name>
    <dbReference type="NCBI Taxonomy" id="1659"/>
    <lineage>
        <taxon>Bacteria</taxon>
        <taxon>Bacillati</taxon>
        <taxon>Actinomycetota</taxon>
        <taxon>Actinomycetes</taxon>
        <taxon>Actinomycetales</taxon>
        <taxon>Actinomycetaceae</taxon>
        <taxon>Actinomyces</taxon>
    </lineage>
</organism>
<name>A0ABT4I6U1_9ACTO</name>
<dbReference type="InterPro" id="IPR018204">
    <property type="entry name" value="Trp_synthase_alpha_AS"/>
</dbReference>
<dbReference type="RefSeq" id="WP_268917028.1">
    <property type="nucleotide sequence ID" value="NZ_JAPTMY010000008.1"/>
</dbReference>
<feature type="region of interest" description="Disordered" evidence="10">
    <location>
        <begin position="285"/>
        <end position="308"/>
    </location>
</feature>
<dbReference type="PANTHER" id="PTHR43406">
    <property type="entry name" value="TRYPTOPHAN SYNTHASE, ALPHA CHAIN"/>
    <property type="match status" value="1"/>
</dbReference>
<evidence type="ECO:0000256" key="5">
    <source>
        <dbReference type="ARBA" id="ARBA00023141"/>
    </source>
</evidence>
<comment type="subunit">
    <text evidence="2 8">Tetramer of two alpha and two beta chains.</text>
</comment>
<dbReference type="InterPro" id="IPR013785">
    <property type="entry name" value="Aldolase_TIM"/>
</dbReference>
<dbReference type="Proteomes" id="UP001072034">
    <property type="component" value="Unassembled WGS sequence"/>
</dbReference>
<comment type="catalytic activity">
    <reaction evidence="7 8">
        <text>(1S,2R)-1-C-(indol-3-yl)glycerol 3-phosphate + L-serine = D-glyceraldehyde 3-phosphate + L-tryptophan + H2O</text>
        <dbReference type="Rhea" id="RHEA:10532"/>
        <dbReference type="ChEBI" id="CHEBI:15377"/>
        <dbReference type="ChEBI" id="CHEBI:33384"/>
        <dbReference type="ChEBI" id="CHEBI:57912"/>
        <dbReference type="ChEBI" id="CHEBI:58866"/>
        <dbReference type="ChEBI" id="CHEBI:59776"/>
        <dbReference type="EC" id="4.2.1.20"/>
    </reaction>
</comment>
<keyword evidence="12" id="KW-1185">Reference proteome</keyword>
<reference evidence="11" key="1">
    <citation type="submission" date="2022-10" db="EMBL/GenBank/DDBJ databases">
        <title>Genome sequence of Actinomyces israelii ATCC 10048.</title>
        <authorList>
            <person name="Watt R.M."/>
            <person name="Tong W.M."/>
        </authorList>
    </citation>
    <scope>NUCLEOTIDE SEQUENCE</scope>
    <source>
        <strain evidence="11">ATCC 10048</strain>
    </source>
</reference>
<dbReference type="CDD" id="cd04724">
    <property type="entry name" value="Tryptophan_synthase_alpha"/>
    <property type="match status" value="1"/>
</dbReference>
<keyword evidence="3 8" id="KW-0028">Amino-acid biosynthesis</keyword>
<evidence type="ECO:0000256" key="1">
    <source>
        <dbReference type="ARBA" id="ARBA00004733"/>
    </source>
</evidence>
<proteinExistence type="inferred from homology"/>